<dbReference type="Gene3D" id="3.40.1190.20">
    <property type="match status" value="1"/>
</dbReference>
<dbReference type="SUPFAM" id="SSF53613">
    <property type="entry name" value="Ribokinase-like"/>
    <property type="match status" value="1"/>
</dbReference>
<feature type="domain" description="Cytidyltransferase-like" evidence="4">
    <location>
        <begin position="347"/>
        <end position="476"/>
    </location>
</feature>
<keyword evidence="2" id="KW-0119">Carbohydrate metabolism</keyword>
<dbReference type="RefSeq" id="XP_065671859.1">
    <property type="nucleotide sequence ID" value="XM_065815787.1"/>
</dbReference>
<dbReference type="PANTHER" id="PTHR46969">
    <property type="entry name" value="BIFUNCTIONAL PROTEIN HLDE"/>
    <property type="match status" value="1"/>
</dbReference>
<keyword evidence="1" id="KW-0511">Multifunctional enzyme</keyword>
<evidence type="ECO:0000313" key="6">
    <source>
        <dbReference type="RefSeq" id="XP_065671859.1"/>
    </source>
</evidence>
<proteinExistence type="predicted"/>
<dbReference type="GeneID" id="100198621"/>
<evidence type="ECO:0000256" key="2">
    <source>
        <dbReference type="ARBA" id="ARBA00023277"/>
    </source>
</evidence>
<feature type="domain" description="Carbohydrate kinase PfkB" evidence="3">
    <location>
        <begin position="15"/>
        <end position="308"/>
    </location>
</feature>
<accession>A0ABM4DBV6</accession>
<name>A0ABM4DBV6_HYDVU</name>
<organism evidence="5 6">
    <name type="scientific">Hydra vulgaris</name>
    <name type="common">Hydra</name>
    <name type="synonym">Hydra attenuata</name>
    <dbReference type="NCBI Taxonomy" id="6087"/>
    <lineage>
        <taxon>Eukaryota</taxon>
        <taxon>Metazoa</taxon>
        <taxon>Cnidaria</taxon>
        <taxon>Hydrozoa</taxon>
        <taxon>Hydroidolina</taxon>
        <taxon>Anthoathecata</taxon>
        <taxon>Aplanulata</taxon>
        <taxon>Hydridae</taxon>
        <taxon>Hydra</taxon>
    </lineage>
</organism>
<reference evidence="6" key="1">
    <citation type="submission" date="2025-08" db="UniProtKB">
        <authorList>
            <consortium name="RefSeq"/>
        </authorList>
    </citation>
    <scope>IDENTIFICATION</scope>
</reference>
<dbReference type="InterPro" id="IPR014729">
    <property type="entry name" value="Rossmann-like_a/b/a_fold"/>
</dbReference>
<dbReference type="InterPro" id="IPR011611">
    <property type="entry name" value="PfkB_dom"/>
</dbReference>
<evidence type="ECO:0000256" key="1">
    <source>
        <dbReference type="ARBA" id="ARBA00023268"/>
    </source>
</evidence>
<dbReference type="InterPro" id="IPR029056">
    <property type="entry name" value="Ribokinase-like"/>
</dbReference>
<dbReference type="Gene3D" id="3.40.50.620">
    <property type="entry name" value="HUPs"/>
    <property type="match status" value="1"/>
</dbReference>
<evidence type="ECO:0000259" key="4">
    <source>
        <dbReference type="Pfam" id="PF01467"/>
    </source>
</evidence>
<dbReference type="NCBIfam" id="TIGR00125">
    <property type="entry name" value="cyt_tran_rel"/>
    <property type="match status" value="1"/>
</dbReference>
<evidence type="ECO:0000313" key="5">
    <source>
        <dbReference type="Proteomes" id="UP001652625"/>
    </source>
</evidence>
<dbReference type="Pfam" id="PF01467">
    <property type="entry name" value="CTP_transf_like"/>
    <property type="match status" value="1"/>
</dbReference>
<dbReference type="PANTHER" id="PTHR46969:SF1">
    <property type="entry name" value="BIFUNCTIONAL PROTEIN HLDE"/>
    <property type="match status" value="1"/>
</dbReference>
<sequence>MTEKIASCIDSNLTILVIGEAMIDQYTYGEIRGVASEAVSFVVKHLETTRGLGGSANIAQNIVNLGSKVDLLSLVGNDDNLPILLEETKNHKIGFIPVITSRPTIVKHRIVARNQQLLRIDYEDDSNLTESDETLLLEQIKKLNTDIYDAVILSDYNKGMFTKKVTKELFEIFKEKFILADARPKNMHLFSKASIVKCNFLEYKGFMNNLNIVVSNQNQDIEANRDILLKHFNAFLITRSEAGISYVSNEIIEHLPAFTTSVLDVTGAGDTVTSSFVLEYLKTKSIKLSLMFSMLCAKIVVSKFGCIPISKEDLTEKSGTKSKIISSYEEVKLLAETLKKKGKTIVFTNGCYDIVHVNHAEFLVRAKELGDILFVALNDDASIRRYKGPDRPIIDEKSRLTLISSFHPVDYVFLFHENDPNKVIELIKPDFHVKGGDYKHEGNLPETDTVKKCGGKVVLITLKNNNNNLSTTEIIKKVIQTYENSKS</sequence>
<gene>
    <name evidence="6" type="primary">LOC100198621</name>
</gene>
<keyword evidence="5" id="KW-1185">Reference proteome</keyword>
<dbReference type="Proteomes" id="UP001652625">
    <property type="component" value="Chromosome 13"/>
</dbReference>
<protein>
    <submittedName>
        <fullName evidence="6">Bifunctional protein HldE isoform X2</fullName>
    </submittedName>
</protein>
<dbReference type="SUPFAM" id="SSF52374">
    <property type="entry name" value="Nucleotidylyl transferase"/>
    <property type="match status" value="1"/>
</dbReference>
<dbReference type="Pfam" id="PF00294">
    <property type="entry name" value="PfkB"/>
    <property type="match status" value="1"/>
</dbReference>
<dbReference type="InterPro" id="IPR004821">
    <property type="entry name" value="Cyt_trans-like"/>
</dbReference>
<evidence type="ECO:0000259" key="3">
    <source>
        <dbReference type="Pfam" id="PF00294"/>
    </source>
</evidence>